<evidence type="ECO:0000256" key="2">
    <source>
        <dbReference type="ARBA" id="ARBA00010352"/>
    </source>
</evidence>
<reference evidence="5 6" key="1">
    <citation type="journal article" date="2014" name="Nat. Genet.">
        <title>Whole-genome sequence of a flatfish provides insights into ZW sex chromosome evolution and adaptation to a benthic lifestyle.</title>
        <authorList>
            <person name="Chen S."/>
            <person name="Zhang G."/>
            <person name="Shao C."/>
            <person name="Huang Q."/>
            <person name="Liu G."/>
            <person name="Zhang P."/>
            <person name="Song W."/>
            <person name="An N."/>
            <person name="Chalopin D."/>
            <person name="Volff J.N."/>
            <person name="Hong Y."/>
            <person name="Li Q."/>
            <person name="Sha Z."/>
            <person name="Zhou H."/>
            <person name="Xie M."/>
            <person name="Yu Q."/>
            <person name="Liu Y."/>
            <person name="Xiang H."/>
            <person name="Wang N."/>
            <person name="Wu K."/>
            <person name="Yang C."/>
            <person name="Zhou Q."/>
            <person name="Liao X."/>
            <person name="Yang L."/>
            <person name="Hu Q."/>
            <person name="Zhang J."/>
            <person name="Meng L."/>
            <person name="Jin L."/>
            <person name="Tian Y."/>
            <person name="Lian J."/>
            <person name="Yang J."/>
            <person name="Miao G."/>
            <person name="Liu S."/>
            <person name="Liang Z."/>
            <person name="Yan F."/>
            <person name="Li Y."/>
            <person name="Sun B."/>
            <person name="Zhang H."/>
            <person name="Zhang J."/>
            <person name="Zhu Y."/>
            <person name="Du M."/>
            <person name="Zhao Y."/>
            <person name="Schartl M."/>
            <person name="Tang Q."/>
            <person name="Wang J."/>
        </authorList>
    </citation>
    <scope>NUCLEOTIDE SEQUENCE</scope>
</reference>
<comment type="subcellular location">
    <subcellularLocation>
        <location evidence="1">Secreted</location>
    </subcellularLocation>
</comment>
<dbReference type="Proteomes" id="UP000265120">
    <property type="component" value="Chromosome Z"/>
</dbReference>
<evidence type="ECO:0000313" key="6">
    <source>
        <dbReference type="Proteomes" id="UP000265120"/>
    </source>
</evidence>
<accession>A0A3P8WCU8</accession>
<keyword evidence="6" id="KW-1185">Reference proteome</keyword>
<name>A0A3P8WCU8_CYNSE</name>
<keyword evidence="3" id="KW-0964">Secreted</keyword>
<evidence type="ECO:0000256" key="3">
    <source>
        <dbReference type="ARBA" id="ARBA00022525"/>
    </source>
</evidence>
<dbReference type="PANTHER" id="PTHR10500">
    <property type="entry name" value="BETA-MICROSEMINOPROTEIN"/>
    <property type="match status" value="1"/>
</dbReference>
<dbReference type="GeneTree" id="ENSGT01050000245123"/>
<organism evidence="5 6">
    <name type="scientific">Cynoglossus semilaevis</name>
    <name type="common">Tongue sole</name>
    <dbReference type="NCBI Taxonomy" id="244447"/>
    <lineage>
        <taxon>Eukaryota</taxon>
        <taxon>Metazoa</taxon>
        <taxon>Chordata</taxon>
        <taxon>Craniata</taxon>
        <taxon>Vertebrata</taxon>
        <taxon>Euteleostomi</taxon>
        <taxon>Actinopterygii</taxon>
        <taxon>Neopterygii</taxon>
        <taxon>Teleostei</taxon>
        <taxon>Neoteleostei</taxon>
        <taxon>Acanthomorphata</taxon>
        <taxon>Carangaria</taxon>
        <taxon>Pleuronectiformes</taxon>
        <taxon>Pleuronectoidei</taxon>
        <taxon>Cynoglossidae</taxon>
        <taxon>Cynoglossinae</taxon>
        <taxon>Cynoglossus</taxon>
    </lineage>
</organism>
<dbReference type="GO" id="GO:0005576">
    <property type="term" value="C:extracellular region"/>
    <property type="evidence" value="ECO:0007669"/>
    <property type="project" value="UniProtKB-SubCell"/>
</dbReference>
<dbReference type="AlphaFoldDB" id="A0A3P8WCU8"/>
<dbReference type="Ensembl" id="ENSCSET00000023754.1">
    <property type="protein sequence ID" value="ENSCSEP00000023446.1"/>
    <property type="gene ID" value="ENSCSEG00000014947.1"/>
</dbReference>
<sequence>LNGFVAAIVQISDMPHLVCWLKPHCKDDTDETWHAVGSSWRNSACMDCTCSGCCSNHCALIYSIPRSFPSDCEKVFDQNACEYRVLKKNDPSVECPIYESPHEYFTASFISHSTKD</sequence>
<evidence type="ECO:0000256" key="4">
    <source>
        <dbReference type="ARBA" id="ARBA00023157"/>
    </source>
</evidence>
<keyword evidence="4" id="KW-1015">Disulfide bond</keyword>
<dbReference type="InterPro" id="IPR008735">
    <property type="entry name" value="PSP94"/>
</dbReference>
<reference evidence="5" key="3">
    <citation type="submission" date="2025-09" db="UniProtKB">
        <authorList>
            <consortium name="Ensembl"/>
        </authorList>
    </citation>
    <scope>IDENTIFICATION</scope>
</reference>
<dbReference type="InParanoid" id="A0A3P8WCU8"/>
<dbReference type="Gene3D" id="2.60.40.1900">
    <property type="entry name" value="Beta-microseminoprotein (PSP94) domain"/>
    <property type="match status" value="1"/>
</dbReference>
<dbReference type="PANTHER" id="PTHR10500:SF7">
    <property type="entry name" value="BETA-MICROSEMINOPROTEIN"/>
    <property type="match status" value="1"/>
</dbReference>
<evidence type="ECO:0000256" key="1">
    <source>
        <dbReference type="ARBA" id="ARBA00004613"/>
    </source>
</evidence>
<comment type="similarity">
    <text evidence="2">Belongs to the beta-microseminoprotein family.</text>
</comment>
<protein>
    <submittedName>
        <fullName evidence="5">Beta-microseminoprotein-like</fullName>
    </submittedName>
</protein>
<reference evidence="5" key="2">
    <citation type="submission" date="2025-08" db="UniProtKB">
        <authorList>
            <consortium name="Ensembl"/>
        </authorList>
    </citation>
    <scope>IDENTIFICATION</scope>
</reference>
<dbReference type="Pfam" id="PF05825">
    <property type="entry name" value="PSP94"/>
    <property type="match status" value="1"/>
</dbReference>
<evidence type="ECO:0000313" key="5">
    <source>
        <dbReference type="Ensembl" id="ENSCSEP00000023446.1"/>
    </source>
</evidence>
<proteinExistence type="inferred from homology"/>